<comment type="caution">
    <text evidence="2">The sequence shown here is derived from an EMBL/GenBank/DDBJ whole genome shotgun (WGS) entry which is preliminary data.</text>
</comment>
<dbReference type="GO" id="GO:0016874">
    <property type="term" value="F:ligase activity"/>
    <property type="evidence" value="ECO:0007669"/>
    <property type="project" value="UniProtKB-KW"/>
</dbReference>
<dbReference type="Gene3D" id="3.90.1140.10">
    <property type="entry name" value="Cyclic phosphodiesterase"/>
    <property type="match status" value="1"/>
</dbReference>
<reference evidence="2" key="1">
    <citation type="submission" date="2023-07" db="EMBL/GenBank/DDBJ databases">
        <authorList>
            <person name="Kim M."/>
        </authorList>
    </citation>
    <scope>NUCLEOTIDE SEQUENCE</scope>
    <source>
        <strain evidence="2">BIUV-7</strain>
    </source>
</reference>
<dbReference type="PANTHER" id="PTHR35561">
    <property type="entry name" value="RNA 2',3'-CYCLIC PHOSPHODIESTERASE"/>
    <property type="match status" value="1"/>
</dbReference>
<keyword evidence="1" id="KW-0378">Hydrolase</keyword>
<evidence type="ECO:0000313" key="3">
    <source>
        <dbReference type="Proteomes" id="UP001169764"/>
    </source>
</evidence>
<gene>
    <name evidence="2" type="ORF">Q4F19_16385</name>
</gene>
<evidence type="ECO:0000313" key="2">
    <source>
        <dbReference type="EMBL" id="MDO6415969.1"/>
    </source>
</evidence>
<dbReference type="EMBL" id="JAUOTP010000008">
    <property type="protein sequence ID" value="MDO6415969.1"/>
    <property type="molecule type" value="Genomic_DNA"/>
</dbReference>
<keyword evidence="3" id="KW-1185">Reference proteome</keyword>
<accession>A0ABT8YCC0</accession>
<dbReference type="Pfam" id="PF13563">
    <property type="entry name" value="2_5_RNA_ligase2"/>
    <property type="match status" value="1"/>
</dbReference>
<organism evidence="2 3">
    <name type="scientific">Sphingomonas natans</name>
    <dbReference type="NCBI Taxonomy" id="3063330"/>
    <lineage>
        <taxon>Bacteria</taxon>
        <taxon>Pseudomonadati</taxon>
        <taxon>Pseudomonadota</taxon>
        <taxon>Alphaproteobacteria</taxon>
        <taxon>Sphingomonadales</taxon>
        <taxon>Sphingomonadaceae</taxon>
        <taxon>Sphingomonas</taxon>
    </lineage>
</organism>
<dbReference type="PANTHER" id="PTHR35561:SF1">
    <property type="entry name" value="RNA 2',3'-CYCLIC PHOSPHODIESTERASE"/>
    <property type="match status" value="1"/>
</dbReference>
<evidence type="ECO:0000256" key="1">
    <source>
        <dbReference type="ARBA" id="ARBA00022801"/>
    </source>
</evidence>
<dbReference type="InterPro" id="IPR004175">
    <property type="entry name" value="RNA_CPDase"/>
</dbReference>
<dbReference type="InterPro" id="IPR009097">
    <property type="entry name" value="Cyclic_Pdiesterase"/>
</dbReference>
<dbReference type="Proteomes" id="UP001169764">
    <property type="component" value="Unassembled WGS sequence"/>
</dbReference>
<protein>
    <submittedName>
        <fullName evidence="2">2'-5' RNA ligase family protein</fullName>
    </submittedName>
</protein>
<dbReference type="RefSeq" id="WP_303544752.1">
    <property type="nucleotide sequence ID" value="NZ_JAUOTP010000008.1"/>
</dbReference>
<sequence length="185" mass="20810">MSLHQTDFPAGSLVKHRLFIALRPPAHALRRIASVEAGMTFSPRVADDRRHLTLFVSEDFENEPVDLIQAITAELDRVRIDAFDIALHRFGHLGTSLVSARAKPVRHFHAQIAQKLALAGIASRKDWAFNPHVTLGYGEAPERSGRVIAPIAWRADEFVLIHSLLRLTMHRTIGSWPLIEQPRLL</sequence>
<name>A0ABT8YCC0_9SPHN</name>
<keyword evidence="2" id="KW-0436">Ligase</keyword>
<proteinExistence type="predicted"/>
<dbReference type="SUPFAM" id="SSF55144">
    <property type="entry name" value="LigT-like"/>
    <property type="match status" value="1"/>
</dbReference>